<name>A0AA38SLI8_9ASTR</name>
<accession>A0AA38SLI8</accession>
<evidence type="ECO:0000313" key="1">
    <source>
        <dbReference type="EMBL" id="KAJ9544618.1"/>
    </source>
</evidence>
<dbReference type="Proteomes" id="UP001172457">
    <property type="component" value="Chromosome 6"/>
</dbReference>
<comment type="caution">
    <text evidence="1">The sequence shown here is derived from an EMBL/GenBank/DDBJ whole genome shotgun (WGS) entry which is preliminary data.</text>
</comment>
<proteinExistence type="predicted"/>
<dbReference type="Gene3D" id="4.10.60.10">
    <property type="entry name" value="Zinc finger, CCHC-type"/>
    <property type="match status" value="1"/>
</dbReference>
<sequence>MVPDQEHAGDALFINVNSSATPTCTYVPRQLSREELLKLLPEKWITNNEQIHQAPVQTMTTPEFIRHENGQVEVRFSSQEKKSVFPTTYMVLPLQSPIPAKGTEHCQYDICDCHDCLEEAYKIKYGEDIPKKKRSQQKLKERYESGDPTIRLLGEPSGNPFEFTQQRTKHDWKIKTATTIGPTGIPTQIGPAECTINWQSENVVALNKALKMMLEQQAKSLQMQETLVSKVQSLEDIIDEIRVRIQGAYYEDTFMVASSNPPTVLPIQKAHPISSFLKSLTREESLPKPPCIAPVIATSSHVDNDLAEAFEHMFMIEPETTAPIDEDDDYEPEDETWRIMPQRRTTKAPKGDFKQMFTFDDIPPSQWRDRSMEMLTWCTARLQHYYIEIVIKRFLTRIQGRLRDWYISLGEYRQMQLLQSPSPKALLHTIYAELIGNPIEHTVRAREEFLKMKCCSFRMKDLETHYNNMSKRFYCLNDIDDTNLKQLVINSLQKLFNQKKFLAEFERTGKQLGSVCDDRHLQIKCKNNSSCECSNKKKSHFRKIHSSSKKAFTRKNLRKKKWKFTRKKSHKGRITDRCFICNKKGHFAKDYRNKKSSQALIQALNQIEPVDISDLESPYSLDDEPSDEALCTIIYSDPSLDEESNLSIHVRLPYTIQPRSLVATPLVLPLLRPQPSPLARVYILISIFAKPIPVIAFFYTGSSVSILNPDILSSDYWRSHHQHFIAANGDTFVIDKINIPIYVRLFTKCQTQILGSSSHGKDLLIGFDILHTLPKIRFAEDGLRYKSFLNPWSLIHRLYMASTINIEVMKQQIIQTSRASSHTDFLMKNKNPLWLNPLFFVSLPFKQNKDFNPTKVSHPGMNPDHYQLAVKECSKRVEQNIIEPPNEF</sequence>
<dbReference type="InterPro" id="IPR053098">
    <property type="entry name" value="Petuviruses_polyprotein"/>
</dbReference>
<evidence type="ECO:0008006" key="3">
    <source>
        <dbReference type="Google" id="ProtNLM"/>
    </source>
</evidence>
<keyword evidence="2" id="KW-1185">Reference proteome</keyword>
<dbReference type="PANTHER" id="PTHR48435">
    <property type="entry name" value="POLYPROTEIN"/>
    <property type="match status" value="1"/>
</dbReference>
<gene>
    <name evidence="1" type="ORF">OSB04_024325</name>
</gene>
<evidence type="ECO:0000313" key="2">
    <source>
        <dbReference type="Proteomes" id="UP001172457"/>
    </source>
</evidence>
<dbReference type="AlphaFoldDB" id="A0AA38SLI8"/>
<dbReference type="EMBL" id="JARYMX010000006">
    <property type="protein sequence ID" value="KAJ9544618.1"/>
    <property type="molecule type" value="Genomic_DNA"/>
</dbReference>
<protein>
    <recommendedName>
        <fullName evidence="3">Polyprotein</fullName>
    </recommendedName>
</protein>
<reference evidence="1" key="1">
    <citation type="submission" date="2023-03" db="EMBL/GenBank/DDBJ databases">
        <title>Chromosome-scale reference genome and RAD-based genetic map of yellow starthistle (Centaurea solstitialis) reveal putative structural variation and QTLs associated with invader traits.</title>
        <authorList>
            <person name="Reatini B."/>
            <person name="Cang F.A."/>
            <person name="Jiang Q."/>
            <person name="Mckibben M.T.W."/>
            <person name="Barker M.S."/>
            <person name="Rieseberg L.H."/>
            <person name="Dlugosch K.M."/>
        </authorList>
    </citation>
    <scope>NUCLEOTIDE SEQUENCE</scope>
    <source>
        <strain evidence="1">CAN-66</strain>
        <tissue evidence="1">Leaf</tissue>
    </source>
</reference>
<dbReference type="PANTHER" id="PTHR48435:SF1">
    <property type="entry name" value="POLYPROTEIN"/>
    <property type="match status" value="1"/>
</dbReference>
<organism evidence="1 2">
    <name type="scientific">Centaurea solstitialis</name>
    <name type="common">yellow star-thistle</name>
    <dbReference type="NCBI Taxonomy" id="347529"/>
    <lineage>
        <taxon>Eukaryota</taxon>
        <taxon>Viridiplantae</taxon>
        <taxon>Streptophyta</taxon>
        <taxon>Embryophyta</taxon>
        <taxon>Tracheophyta</taxon>
        <taxon>Spermatophyta</taxon>
        <taxon>Magnoliopsida</taxon>
        <taxon>eudicotyledons</taxon>
        <taxon>Gunneridae</taxon>
        <taxon>Pentapetalae</taxon>
        <taxon>asterids</taxon>
        <taxon>campanulids</taxon>
        <taxon>Asterales</taxon>
        <taxon>Asteraceae</taxon>
        <taxon>Carduoideae</taxon>
        <taxon>Cardueae</taxon>
        <taxon>Centaureinae</taxon>
        <taxon>Centaurea</taxon>
    </lineage>
</organism>